<dbReference type="AlphaFoldDB" id="A0A7X1G033"/>
<dbReference type="InterPro" id="IPR036458">
    <property type="entry name" value="Na:dicarbo_symporter_sf"/>
</dbReference>
<keyword evidence="6 7" id="KW-0472">Membrane</keyword>
<feature type="transmembrane region" description="Helical" evidence="7">
    <location>
        <begin position="22"/>
        <end position="43"/>
    </location>
</feature>
<proteinExistence type="predicted"/>
<dbReference type="SUPFAM" id="SSF118215">
    <property type="entry name" value="Proton glutamate symport protein"/>
    <property type="match status" value="1"/>
</dbReference>
<evidence type="ECO:0000256" key="6">
    <source>
        <dbReference type="ARBA" id="ARBA00023136"/>
    </source>
</evidence>
<name>A0A7X1G033_9SPHN</name>
<evidence type="ECO:0000313" key="9">
    <source>
        <dbReference type="Proteomes" id="UP000551327"/>
    </source>
</evidence>
<protein>
    <submittedName>
        <fullName evidence="8">Dicarboxylate/amino acid:cation symporter</fullName>
    </submittedName>
</protein>
<organism evidence="8 9">
    <name type="scientific">Novosphingobium piscinae</name>
    <dbReference type="NCBI Taxonomy" id="1507448"/>
    <lineage>
        <taxon>Bacteria</taxon>
        <taxon>Pseudomonadati</taxon>
        <taxon>Pseudomonadota</taxon>
        <taxon>Alphaproteobacteria</taxon>
        <taxon>Sphingomonadales</taxon>
        <taxon>Sphingomonadaceae</taxon>
        <taxon>Novosphingobium</taxon>
    </lineage>
</organism>
<evidence type="ECO:0000256" key="3">
    <source>
        <dbReference type="ARBA" id="ARBA00022475"/>
    </source>
</evidence>
<dbReference type="PANTHER" id="PTHR42865">
    <property type="entry name" value="PROTON/GLUTAMATE-ASPARTATE SYMPORTER"/>
    <property type="match status" value="1"/>
</dbReference>
<gene>
    <name evidence="8" type="ORF">H7F53_13625</name>
</gene>
<feature type="transmembrane region" description="Helical" evidence="7">
    <location>
        <begin position="213"/>
        <end position="238"/>
    </location>
</feature>
<dbReference type="Pfam" id="PF00375">
    <property type="entry name" value="SDF"/>
    <property type="match status" value="1"/>
</dbReference>
<evidence type="ECO:0000256" key="2">
    <source>
        <dbReference type="ARBA" id="ARBA00022448"/>
    </source>
</evidence>
<accession>A0A7X1G033</accession>
<dbReference type="PANTHER" id="PTHR42865:SF7">
    <property type="entry name" value="PROTON_GLUTAMATE-ASPARTATE SYMPORTER"/>
    <property type="match status" value="1"/>
</dbReference>
<feature type="transmembrane region" description="Helical" evidence="7">
    <location>
        <begin position="332"/>
        <end position="350"/>
    </location>
</feature>
<keyword evidence="4 7" id="KW-0812">Transmembrane</keyword>
<feature type="transmembrane region" description="Helical" evidence="7">
    <location>
        <begin position="98"/>
        <end position="119"/>
    </location>
</feature>
<comment type="caution">
    <text evidence="8">The sequence shown here is derived from an EMBL/GenBank/DDBJ whole genome shotgun (WGS) entry which is preliminary data.</text>
</comment>
<evidence type="ECO:0000256" key="7">
    <source>
        <dbReference type="SAM" id="Phobius"/>
    </source>
</evidence>
<evidence type="ECO:0000313" key="8">
    <source>
        <dbReference type="EMBL" id="MBC2670190.1"/>
    </source>
</evidence>
<comment type="subcellular location">
    <subcellularLocation>
        <location evidence="1">Cell membrane</location>
        <topology evidence="1">Multi-pass membrane protein</topology>
    </subcellularLocation>
</comment>
<feature type="transmembrane region" description="Helical" evidence="7">
    <location>
        <begin position="244"/>
        <end position="266"/>
    </location>
</feature>
<keyword evidence="9" id="KW-1185">Reference proteome</keyword>
<evidence type="ECO:0000256" key="4">
    <source>
        <dbReference type="ARBA" id="ARBA00022692"/>
    </source>
</evidence>
<feature type="transmembrane region" description="Helical" evidence="7">
    <location>
        <begin position="49"/>
        <end position="77"/>
    </location>
</feature>
<dbReference type="GO" id="GO:0015293">
    <property type="term" value="F:symporter activity"/>
    <property type="evidence" value="ECO:0007669"/>
    <property type="project" value="UniProtKB-KW"/>
</dbReference>
<sequence length="446" mass="45405">MSATANPATPAPPRRASFGLRVLIGIGAGLVLGLTAGAIGPAADGSPNAIAQLLALVGSSFVQLLKVLVPPLIFAAIVASIARLRTLNNAARLAGQTLLWFALTALLAVLTGIALGLALEPGVHAGVSAASATAPKSVGTWLDFTRSLVPANFLGLSASSKLTEGAVSTGLEFNVLQIVVMAIALGFAALRSGEAGERLLDGVGQVLVVLRRLLGWLVQLAPYGSAGLIGNAVVKYGWDTLGSIAQFALAVYLGLGIVLFVIYPLLLKAHGLSPLRFFAKAWPAIELAFVTRSSVAALPVAEAITTQRLGVPEAYAAFAVPVGATTKMDGCAAIYPAVAAIFIAQFYGLTLDPAQYLLIVLVSVLGSAATAGVTGALVMLTLTLTTLGLPLEGAGLLLAIDPILDMGRTAVNVAGQILIPVIVARREGLLDRAAYDADATGELAIG</sequence>
<dbReference type="GO" id="GO:0006835">
    <property type="term" value="P:dicarboxylic acid transport"/>
    <property type="evidence" value="ECO:0007669"/>
    <property type="project" value="TreeGrafter"/>
</dbReference>
<dbReference type="InterPro" id="IPR001991">
    <property type="entry name" value="Na-dicarboxylate_symporter"/>
</dbReference>
<dbReference type="RefSeq" id="WP_185680047.1">
    <property type="nucleotide sequence ID" value="NZ_JACLAX010000015.1"/>
</dbReference>
<dbReference type="GO" id="GO:0005886">
    <property type="term" value="C:plasma membrane"/>
    <property type="evidence" value="ECO:0007669"/>
    <property type="project" value="UniProtKB-SubCell"/>
</dbReference>
<evidence type="ECO:0000256" key="1">
    <source>
        <dbReference type="ARBA" id="ARBA00004651"/>
    </source>
</evidence>
<dbReference type="Proteomes" id="UP000551327">
    <property type="component" value="Unassembled WGS sequence"/>
</dbReference>
<keyword evidence="2" id="KW-0813">Transport</keyword>
<dbReference type="Gene3D" id="1.10.3860.10">
    <property type="entry name" value="Sodium:dicarboxylate symporter"/>
    <property type="match status" value="1"/>
</dbReference>
<dbReference type="EMBL" id="JACLAX010000015">
    <property type="protein sequence ID" value="MBC2670190.1"/>
    <property type="molecule type" value="Genomic_DNA"/>
</dbReference>
<keyword evidence="3" id="KW-1003">Cell membrane</keyword>
<feature type="transmembrane region" description="Helical" evidence="7">
    <location>
        <begin position="175"/>
        <end position="192"/>
    </location>
</feature>
<evidence type="ECO:0000256" key="5">
    <source>
        <dbReference type="ARBA" id="ARBA00022989"/>
    </source>
</evidence>
<keyword evidence="5 7" id="KW-1133">Transmembrane helix</keyword>
<reference evidence="8 9" key="1">
    <citation type="submission" date="2020-08" db="EMBL/GenBank/DDBJ databases">
        <title>The genome sequence of type strain Novosphingobium piscinae KCTC 42194.</title>
        <authorList>
            <person name="Liu Y."/>
        </authorList>
    </citation>
    <scope>NUCLEOTIDE SEQUENCE [LARGE SCALE GENOMIC DNA]</scope>
    <source>
        <strain evidence="8 9">KCTC 42194</strain>
    </source>
</reference>
<dbReference type="PRINTS" id="PR00173">
    <property type="entry name" value="EDTRNSPORT"/>
</dbReference>
<feature type="transmembrane region" description="Helical" evidence="7">
    <location>
        <begin position="356"/>
        <end position="382"/>
    </location>
</feature>